<protein>
    <submittedName>
        <fullName evidence="2">19724_t:CDS:1</fullName>
    </submittedName>
</protein>
<name>A0ABN7W691_GIGMA</name>
<accession>A0ABN7W691</accession>
<evidence type="ECO:0000256" key="1">
    <source>
        <dbReference type="SAM" id="MobiDB-lite"/>
    </source>
</evidence>
<dbReference type="Proteomes" id="UP000789901">
    <property type="component" value="Unassembled WGS sequence"/>
</dbReference>
<evidence type="ECO:0000313" key="2">
    <source>
        <dbReference type="EMBL" id="CAG8817505.1"/>
    </source>
</evidence>
<organism evidence="2 3">
    <name type="scientific">Gigaspora margarita</name>
    <dbReference type="NCBI Taxonomy" id="4874"/>
    <lineage>
        <taxon>Eukaryota</taxon>
        <taxon>Fungi</taxon>
        <taxon>Fungi incertae sedis</taxon>
        <taxon>Mucoromycota</taxon>
        <taxon>Glomeromycotina</taxon>
        <taxon>Glomeromycetes</taxon>
        <taxon>Diversisporales</taxon>
        <taxon>Gigasporaceae</taxon>
        <taxon>Gigaspora</taxon>
    </lineage>
</organism>
<gene>
    <name evidence="2" type="ORF">GMARGA_LOCUS26820</name>
</gene>
<evidence type="ECO:0000313" key="3">
    <source>
        <dbReference type="Proteomes" id="UP000789901"/>
    </source>
</evidence>
<feature type="compositionally biased region" description="Basic and acidic residues" evidence="1">
    <location>
        <begin position="74"/>
        <end position="87"/>
    </location>
</feature>
<feature type="region of interest" description="Disordered" evidence="1">
    <location>
        <begin position="1"/>
        <end position="32"/>
    </location>
</feature>
<reference evidence="2 3" key="1">
    <citation type="submission" date="2021-06" db="EMBL/GenBank/DDBJ databases">
        <authorList>
            <person name="Kallberg Y."/>
            <person name="Tangrot J."/>
            <person name="Rosling A."/>
        </authorList>
    </citation>
    <scope>NUCLEOTIDE SEQUENCE [LARGE SCALE GENOMIC DNA]</scope>
    <source>
        <strain evidence="2 3">120-4 pot B 10/14</strain>
    </source>
</reference>
<keyword evidence="3" id="KW-1185">Reference proteome</keyword>
<feature type="compositionally biased region" description="Basic and acidic residues" evidence="1">
    <location>
        <begin position="1"/>
        <end position="21"/>
    </location>
</feature>
<comment type="caution">
    <text evidence="2">The sequence shown here is derived from an EMBL/GenBank/DDBJ whole genome shotgun (WGS) entry which is preliminary data.</text>
</comment>
<proteinExistence type="predicted"/>
<sequence>MKSHEEKKKYNSPKNCDEAVNERTTLLKTSSRKKVRFPEKLCNEAINEKTAPAVKRHNTNKEENLPGWMTPTTRSHEEKSTIKTENI</sequence>
<dbReference type="EMBL" id="CAJVQB010031847">
    <property type="protein sequence ID" value="CAG8817505.1"/>
    <property type="molecule type" value="Genomic_DNA"/>
</dbReference>
<feature type="region of interest" description="Disordered" evidence="1">
    <location>
        <begin position="48"/>
        <end position="87"/>
    </location>
</feature>
<feature type="non-terminal residue" evidence="2">
    <location>
        <position position="87"/>
    </location>
</feature>